<dbReference type="AlphaFoldDB" id="A0A806X5J2"/>
<dbReference type="Proteomes" id="UP000069162">
    <property type="component" value="Chromosome"/>
</dbReference>
<evidence type="ECO:0000259" key="2">
    <source>
        <dbReference type="PROSITE" id="PS50043"/>
    </source>
</evidence>
<dbReference type="Pfam" id="PF00196">
    <property type="entry name" value="GerE"/>
    <property type="match status" value="1"/>
</dbReference>
<dbReference type="EMBL" id="CP012871">
    <property type="protein sequence ID" value="ALR76878.1"/>
    <property type="molecule type" value="Genomic_DNA"/>
</dbReference>
<dbReference type="GO" id="GO:0006355">
    <property type="term" value="P:regulation of DNA-templated transcription"/>
    <property type="evidence" value="ECO:0007669"/>
    <property type="project" value="InterPro"/>
</dbReference>
<dbReference type="PRINTS" id="PR00038">
    <property type="entry name" value="HTHLUXR"/>
</dbReference>
<dbReference type="PROSITE" id="PS50043">
    <property type="entry name" value="HTH_LUXR_2"/>
    <property type="match status" value="1"/>
</dbReference>
<dbReference type="KEGG" id="kle:AO703_11395"/>
<accession>A0A806X5J2</accession>
<dbReference type="InterPro" id="IPR016032">
    <property type="entry name" value="Sig_transdc_resp-reg_C-effctor"/>
</dbReference>
<dbReference type="GO" id="GO:0003677">
    <property type="term" value="F:DNA binding"/>
    <property type="evidence" value="ECO:0007669"/>
    <property type="project" value="UniProtKB-KW"/>
</dbReference>
<evidence type="ECO:0000313" key="3">
    <source>
        <dbReference type="EMBL" id="ALR76878.1"/>
    </source>
</evidence>
<sequence>MLKVIINDDDRLFRQGFFLLLQTLFPDQKVTMRPDVNTATVAGADIIVLTLRSGEALICHPELFHRKHSLIMGLEERAAPDAGAPLPLCLSDILFIHRQESTADVSRKISHRWSLIQGEIPARAREMPRQRLLNCYGCPHRWLSQQQHRIAALLYRGASVDAIARELGVSDKTVCAHKHLIMSKFNLRSNFELLSFLRLLQARLTGACR</sequence>
<dbReference type="InterPro" id="IPR000792">
    <property type="entry name" value="Tscrpt_reg_LuxR_C"/>
</dbReference>
<dbReference type="RefSeq" id="WP_062741264.1">
    <property type="nucleotide sequence ID" value="NZ_CP012871.1"/>
</dbReference>
<feature type="domain" description="HTH luxR-type" evidence="2">
    <location>
        <begin position="136"/>
        <end position="201"/>
    </location>
</feature>
<organism evidence="3 4">
    <name type="scientific">[Enterobacter] lignolyticus</name>
    <dbReference type="NCBI Taxonomy" id="1334193"/>
    <lineage>
        <taxon>Bacteria</taxon>
        <taxon>Pseudomonadati</taxon>
        <taxon>Pseudomonadota</taxon>
        <taxon>Gammaproteobacteria</taxon>
        <taxon>Enterobacterales</taxon>
        <taxon>Enterobacteriaceae</taxon>
        <taxon>Pluralibacter</taxon>
    </lineage>
</organism>
<name>A0A806X5J2_9ENTR</name>
<dbReference type="Gene3D" id="1.10.10.10">
    <property type="entry name" value="Winged helix-like DNA-binding domain superfamily/Winged helix DNA-binding domain"/>
    <property type="match status" value="1"/>
</dbReference>
<keyword evidence="1" id="KW-0238">DNA-binding</keyword>
<protein>
    <recommendedName>
        <fullName evidence="2">HTH luxR-type domain-containing protein</fullName>
    </recommendedName>
</protein>
<proteinExistence type="predicted"/>
<gene>
    <name evidence="3" type="ORF">AO703_11395</name>
</gene>
<reference evidence="4" key="1">
    <citation type="submission" date="2015-10" db="EMBL/GenBank/DDBJ databases">
        <title>Complete Genome Sequencing of Klebsiella sp. strain G5.</title>
        <authorList>
            <person name="Chan K.-G."/>
            <person name="Chen J.-W."/>
        </authorList>
    </citation>
    <scope>NUCLEOTIDE SEQUENCE [LARGE SCALE GENOMIC DNA]</scope>
    <source>
        <strain evidence="4">G5</strain>
    </source>
</reference>
<evidence type="ECO:0000256" key="1">
    <source>
        <dbReference type="ARBA" id="ARBA00023125"/>
    </source>
</evidence>
<dbReference type="SMART" id="SM00421">
    <property type="entry name" value="HTH_LUXR"/>
    <property type="match status" value="1"/>
</dbReference>
<evidence type="ECO:0000313" key="4">
    <source>
        <dbReference type="Proteomes" id="UP000069162"/>
    </source>
</evidence>
<dbReference type="SUPFAM" id="SSF46894">
    <property type="entry name" value="C-terminal effector domain of the bipartite response regulators"/>
    <property type="match status" value="1"/>
</dbReference>
<dbReference type="CDD" id="cd06170">
    <property type="entry name" value="LuxR_C_like"/>
    <property type="match status" value="1"/>
</dbReference>
<dbReference type="InterPro" id="IPR036388">
    <property type="entry name" value="WH-like_DNA-bd_sf"/>
</dbReference>